<dbReference type="GO" id="GO:0043531">
    <property type="term" value="F:ADP binding"/>
    <property type="evidence" value="ECO:0007669"/>
    <property type="project" value="InterPro"/>
</dbReference>
<dbReference type="InterPro" id="IPR044974">
    <property type="entry name" value="Disease_R_plants"/>
</dbReference>
<dbReference type="Gene3D" id="3.40.50.300">
    <property type="entry name" value="P-loop containing nucleotide triphosphate hydrolases"/>
    <property type="match status" value="1"/>
</dbReference>
<dbReference type="eggNOG" id="KOG4658">
    <property type="taxonomic scope" value="Eukaryota"/>
</dbReference>
<dbReference type="PANTHER" id="PTHR23155">
    <property type="entry name" value="DISEASE RESISTANCE PROTEIN RP"/>
    <property type="match status" value="1"/>
</dbReference>
<dbReference type="Pfam" id="PF23598">
    <property type="entry name" value="LRR_14"/>
    <property type="match status" value="1"/>
</dbReference>
<feature type="region of interest" description="Disordered" evidence="2">
    <location>
        <begin position="973"/>
        <end position="994"/>
    </location>
</feature>
<dbReference type="InterPro" id="IPR027417">
    <property type="entry name" value="P-loop_NTPase"/>
</dbReference>
<feature type="domain" description="NB-ARC" evidence="3">
    <location>
        <begin position="188"/>
        <end position="370"/>
    </location>
</feature>
<dbReference type="Gene3D" id="3.80.10.10">
    <property type="entry name" value="Ribonuclease Inhibitor"/>
    <property type="match status" value="1"/>
</dbReference>
<keyword evidence="6" id="KW-1185">Reference proteome</keyword>
<dbReference type="SUPFAM" id="SSF52540">
    <property type="entry name" value="P-loop containing nucleoside triphosphate hydrolases"/>
    <property type="match status" value="1"/>
</dbReference>
<proteinExistence type="predicted"/>
<name>A0A0E0J408_ORYNI</name>
<accession>A0A0E0J408</accession>
<dbReference type="PANTHER" id="PTHR23155:SF957">
    <property type="entry name" value="OS11G0606800 PROTEIN"/>
    <property type="match status" value="1"/>
</dbReference>
<evidence type="ECO:0000259" key="4">
    <source>
        <dbReference type="Pfam" id="PF23598"/>
    </source>
</evidence>
<dbReference type="Proteomes" id="UP000006591">
    <property type="component" value="Chromosome 11"/>
</dbReference>
<evidence type="ECO:0000256" key="2">
    <source>
        <dbReference type="SAM" id="MobiDB-lite"/>
    </source>
</evidence>
<dbReference type="PRINTS" id="PR00364">
    <property type="entry name" value="DISEASERSIST"/>
</dbReference>
<dbReference type="InterPro" id="IPR002182">
    <property type="entry name" value="NB-ARC"/>
</dbReference>
<organism evidence="5">
    <name type="scientific">Oryza nivara</name>
    <name type="common">Indian wild rice</name>
    <name type="synonym">Oryza sativa f. spontanea</name>
    <dbReference type="NCBI Taxonomy" id="4536"/>
    <lineage>
        <taxon>Eukaryota</taxon>
        <taxon>Viridiplantae</taxon>
        <taxon>Streptophyta</taxon>
        <taxon>Embryophyta</taxon>
        <taxon>Tracheophyta</taxon>
        <taxon>Spermatophyta</taxon>
        <taxon>Magnoliopsida</taxon>
        <taxon>Liliopsida</taxon>
        <taxon>Poales</taxon>
        <taxon>Poaceae</taxon>
        <taxon>BOP clade</taxon>
        <taxon>Oryzoideae</taxon>
        <taxon>Oryzeae</taxon>
        <taxon>Oryzinae</taxon>
        <taxon>Oryza</taxon>
    </lineage>
</organism>
<keyword evidence="1" id="KW-0677">Repeat</keyword>
<evidence type="ECO:0000313" key="6">
    <source>
        <dbReference type="Proteomes" id="UP000006591"/>
    </source>
</evidence>
<dbReference type="SUPFAM" id="SSF52058">
    <property type="entry name" value="L domain-like"/>
    <property type="match status" value="1"/>
</dbReference>
<dbReference type="InterPro" id="IPR032675">
    <property type="entry name" value="LRR_dom_sf"/>
</dbReference>
<reference evidence="5" key="1">
    <citation type="submission" date="2015-04" db="UniProtKB">
        <authorList>
            <consortium name="EnsemblPlants"/>
        </authorList>
    </citation>
    <scope>IDENTIFICATION</scope>
    <source>
        <strain evidence="5">SL10</strain>
    </source>
</reference>
<dbReference type="GO" id="GO:0098542">
    <property type="term" value="P:defense response to other organism"/>
    <property type="evidence" value="ECO:0007669"/>
    <property type="project" value="TreeGrafter"/>
</dbReference>
<dbReference type="AlphaFoldDB" id="A0A0E0J408"/>
<evidence type="ECO:0000313" key="5">
    <source>
        <dbReference type="EnsemblPlants" id="ONIVA11G18910.1"/>
    </source>
</evidence>
<sequence length="1020" mass="116005">MEEGAMGSTPETAALITSIMKKREELLKEWEPLPGRISELLEAGRITDAHERHYLAFVEREVSSIVASLRMPLPPPRDRRGVDLIRRQKDWLEVLEDEMTDAIDMVNFLCKRHREEAPRALLRKPMRCFRRPMSFNYHTPRKAYYLYRVFSNDPRLKLPSSELMPSLHQAAQVEAAAVHDHLVGIDGTANELLGWLMAADKSLRVMAIAGPAGIGKTTLAMELHRRLRCQTHFQCHVVANLSRRPAHRSKQLLQTILKQIMEQLEAPSSPNSSEITMLEDDLELLARNISECLKDKRYFALIDDIFYGSDLEMIKGAFPNNNCSSRILFTARDEQVSGWFLSNYNGVVHKMKPLNDSDSEKLLRTKAFSSMDGCLPDNLRLLCDEILNMCRGIPLFITSMADWLKQHQQQYGSSAIPRVEEVRLLLKQFEHWLSFHYSDELRQSSLYLSMFPQGYVFEKDRLVMKWLDEGLLSELHFSEMVDRNIITPAARNCGHNLDEDDLCKWQVNPFILRFLASRAAEMGLVFTSSTLTLAPSGGGNTTRIARRLALHHPDPQLPAMLQQMDLSQTRSLLISGAVDRTTVALDKFGYLVWLDLEGWENLKDEDLLQICKMFMLRYLSVRNTKVSKLAPQIKELRILRTLDISRTKISEIPSEVCDLNYLEMLDLRGTLICQLPDQFVQIKWLRHLIVGSAGAGSGMIYSDQTVLTKIPETIHQLRYLKTLATIDLSEFSTKSVESLGDLEQLEVLTITWSFHQCSDKDHQQALRSSIEGCRKLKSMTIHCGLGCSMEFLGSLKEPPENLEKFKVIAGKFSRVPQWIEKLHRLTFLQITVCKQLADDLKILAGLIELQHLVLGLEFIPEKAIVIEKEGFKELERFSLDCPVPWLTFEKEAMRKLTYLRLTLHAFPASDMSVPSGINNLKELTEVTICYNVRYINSPNIKMTTDAVSKEVAKHSNTIDLFINGIRKDVIRSSDKKEESATGSEVDAAEDGAQAADEAALRTAIQVQSEIEAEGDDVLLS</sequence>
<dbReference type="HOGENOM" id="CLU_000837_25_0_1"/>
<dbReference type="STRING" id="4536.A0A0E0J408"/>
<evidence type="ECO:0000256" key="1">
    <source>
        <dbReference type="ARBA" id="ARBA00022737"/>
    </source>
</evidence>
<dbReference type="Pfam" id="PF00931">
    <property type="entry name" value="NB-ARC"/>
    <property type="match status" value="1"/>
</dbReference>
<reference evidence="5" key="2">
    <citation type="submission" date="2018-04" db="EMBL/GenBank/DDBJ databases">
        <title>OnivRS2 (Oryza nivara Reference Sequence Version 2).</title>
        <authorList>
            <person name="Zhang J."/>
            <person name="Kudrna D."/>
            <person name="Lee S."/>
            <person name="Talag J."/>
            <person name="Rajasekar S."/>
            <person name="Welchert J."/>
            <person name="Hsing Y.-I."/>
            <person name="Wing R.A."/>
        </authorList>
    </citation>
    <scope>NUCLEOTIDE SEQUENCE [LARGE SCALE GENOMIC DNA]</scope>
    <source>
        <strain evidence="5">SL10</strain>
    </source>
</reference>
<dbReference type="OMA" id="RVPQWIE"/>
<protein>
    <submittedName>
        <fullName evidence="5">Uncharacterized protein</fullName>
    </submittedName>
</protein>
<evidence type="ECO:0000259" key="3">
    <source>
        <dbReference type="Pfam" id="PF00931"/>
    </source>
</evidence>
<feature type="domain" description="Disease resistance R13L4/SHOC-2-like LRR" evidence="4">
    <location>
        <begin position="645"/>
        <end position="957"/>
    </location>
</feature>
<dbReference type="EnsemblPlants" id="ONIVA11G18910.1">
    <property type="protein sequence ID" value="ONIVA11G18910.1"/>
    <property type="gene ID" value="ONIVA11G18910"/>
</dbReference>
<dbReference type="InterPro" id="IPR055414">
    <property type="entry name" value="LRR_R13L4/SHOC2-like"/>
</dbReference>
<dbReference type="Gramene" id="ONIVA11G18910.1">
    <property type="protein sequence ID" value="ONIVA11G18910.1"/>
    <property type="gene ID" value="ONIVA11G18910"/>
</dbReference>